<gene>
    <name evidence="2" type="ORF">OUZ56_006033</name>
</gene>
<feature type="region of interest" description="Disordered" evidence="1">
    <location>
        <begin position="1"/>
        <end position="38"/>
    </location>
</feature>
<comment type="caution">
    <text evidence="2">The sequence shown here is derived from an EMBL/GenBank/DDBJ whole genome shotgun (WGS) entry which is preliminary data.</text>
</comment>
<feature type="compositionally biased region" description="Basic and acidic residues" evidence="1">
    <location>
        <begin position="23"/>
        <end position="34"/>
    </location>
</feature>
<reference evidence="2 3" key="1">
    <citation type="journal article" date="2023" name="Nucleic Acids Res.">
        <title>The hologenome of Daphnia magna reveals possible DNA methylation and microbiome-mediated evolution of the host genome.</title>
        <authorList>
            <person name="Chaturvedi A."/>
            <person name="Li X."/>
            <person name="Dhandapani V."/>
            <person name="Marshall H."/>
            <person name="Kissane S."/>
            <person name="Cuenca-Cambronero M."/>
            <person name="Asole G."/>
            <person name="Calvet F."/>
            <person name="Ruiz-Romero M."/>
            <person name="Marangio P."/>
            <person name="Guigo R."/>
            <person name="Rago D."/>
            <person name="Mirbahai L."/>
            <person name="Eastwood N."/>
            <person name="Colbourne J.K."/>
            <person name="Zhou J."/>
            <person name="Mallon E."/>
            <person name="Orsini L."/>
        </authorList>
    </citation>
    <scope>NUCLEOTIDE SEQUENCE [LARGE SCALE GENOMIC DNA]</scope>
    <source>
        <strain evidence="2">LRV0_1</strain>
    </source>
</reference>
<accession>A0ABQ9YV29</accession>
<evidence type="ECO:0000313" key="2">
    <source>
        <dbReference type="EMBL" id="KAK4004293.1"/>
    </source>
</evidence>
<protein>
    <submittedName>
        <fullName evidence="2">Uncharacterized protein</fullName>
    </submittedName>
</protein>
<organism evidence="2 3">
    <name type="scientific">Daphnia magna</name>
    <dbReference type="NCBI Taxonomy" id="35525"/>
    <lineage>
        <taxon>Eukaryota</taxon>
        <taxon>Metazoa</taxon>
        <taxon>Ecdysozoa</taxon>
        <taxon>Arthropoda</taxon>
        <taxon>Crustacea</taxon>
        <taxon>Branchiopoda</taxon>
        <taxon>Diplostraca</taxon>
        <taxon>Cladocera</taxon>
        <taxon>Anomopoda</taxon>
        <taxon>Daphniidae</taxon>
        <taxon>Daphnia</taxon>
    </lineage>
</organism>
<name>A0ABQ9YV29_9CRUS</name>
<keyword evidence="3" id="KW-1185">Reference proteome</keyword>
<proteinExistence type="predicted"/>
<evidence type="ECO:0000256" key="1">
    <source>
        <dbReference type="SAM" id="MobiDB-lite"/>
    </source>
</evidence>
<feature type="compositionally biased region" description="Acidic residues" evidence="1">
    <location>
        <begin position="9"/>
        <end position="22"/>
    </location>
</feature>
<dbReference type="EMBL" id="JAOYFB010000001">
    <property type="protein sequence ID" value="KAK4004293.1"/>
    <property type="molecule type" value="Genomic_DNA"/>
</dbReference>
<evidence type="ECO:0000313" key="3">
    <source>
        <dbReference type="Proteomes" id="UP001234178"/>
    </source>
</evidence>
<dbReference type="Proteomes" id="UP001234178">
    <property type="component" value="Unassembled WGS sequence"/>
</dbReference>
<sequence length="233" mass="26250">MDQFLNVVESEEEQANDEDLEDVEPRETRLERSRSPVRHSRRILGLAAAGTQVRLVNTRPRLLKEPLLDPLYTIETSQLPAEPVYVTESPPRPGDPPALLVQKEQPSRSAQYTQARDLLGKTTLPSKRAGGKKLKDEEKNVISDEISLCLAGWMTKGISTTESNAIQEEFKVFFGNGKISLNPPVIDEWAAHRLKEKSMQKTVEADEKVWLTTQFKIMDIAPPAYSQSLSFIH</sequence>